<evidence type="ECO:0000313" key="4">
    <source>
        <dbReference type="Proteomes" id="UP000501107"/>
    </source>
</evidence>
<protein>
    <submittedName>
        <fullName evidence="2">YqcI/YcgG family protein</fullName>
    </submittedName>
</protein>
<dbReference type="AlphaFoldDB" id="A0A0B5NND3"/>
<dbReference type="PANTHER" id="PTHR40045:SF1">
    <property type="entry name" value="YQCI_YCGG FAMILY PROTEIN"/>
    <property type="match status" value="1"/>
</dbReference>
<evidence type="ECO:0000313" key="1">
    <source>
        <dbReference type="EMBL" id="AJG77890.1"/>
    </source>
</evidence>
<dbReference type="EMBL" id="CP009335">
    <property type="protein sequence ID" value="AJG77890.1"/>
    <property type="molecule type" value="Genomic_DNA"/>
</dbReference>
<dbReference type="PANTHER" id="PTHR40045">
    <property type="entry name" value="YCGG FAMILY PROTEIN"/>
    <property type="match status" value="1"/>
</dbReference>
<gene>
    <name evidence="1" type="ORF">BF38_4281</name>
    <name evidence="2" type="ORF">FOC89_29135</name>
</gene>
<dbReference type="RefSeq" id="WP_000154289.1">
    <property type="nucleotide sequence ID" value="NZ_CP009335.1"/>
</dbReference>
<evidence type="ECO:0000313" key="2">
    <source>
        <dbReference type="EMBL" id="QKH27847.1"/>
    </source>
</evidence>
<dbReference type="Pfam" id="PF08892">
    <property type="entry name" value="YqcI_YcgG"/>
    <property type="match status" value="1"/>
</dbReference>
<dbReference type="Proteomes" id="UP000031876">
    <property type="component" value="Chromosome"/>
</dbReference>
<sequence>MTILYDKDSLQKNIITLPNWQQEAFRSFKLKMTDKDKLFPCIPAQHGFTANHLRYGFIGDPRDTNTSEDFAALLKEYTECSRDTGQYASLIVFIHTPIDLLPETTVEDFEHMYWSLLNTTSRLDEMEWPTHIPNDPMENTWEFCFHNESYFVYCATPAHVNRQSRHFSCMMLALTPRWVLQGIMNSEKRSRKLKNLIRQRLAAYDKAPIHPSLKDYGGKDNYEWQQYFLRDDETIPSKCPFSRIIKYLHKNK</sequence>
<organism evidence="2 4">
    <name type="scientific">Bacillus thuringiensis</name>
    <dbReference type="NCBI Taxonomy" id="1428"/>
    <lineage>
        <taxon>Bacteria</taxon>
        <taxon>Bacillati</taxon>
        <taxon>Bacillota</taxon>
        <taxon>Bacilli</taxon>
        <taxon>Bacillales</taxon>
        <taxon>Bacillaceae</taxon>
        <taxon>Bacillus</taxon>
        <taxon>Bacillus cereus group</taxon>
    </lineage>
</organism>
<evidence type="ECO:0000313" key="3">
    <source>
        <dbReference type="Proteomes" id="UP000031876"/>
    </source>
</evidence>
<dbReference type="EMBL" id="CP053980">
    <property type="protein sequence ID" value="QKH27847.1"/>
    <property type="molecule type" value="Genomic_DNA"/>
</dbReference>
<accession>A0A0B5NND3</accession>
<reference evidence="2 4" key="2">
    <citation type="submission" date="2020-05" db="EMBL/GenBank/DDBJ databases">
        <title>FDA dAtabase for Regulatory Grade micrObial Sequences (FDA-ARGOS): Supporting development and validation of Infectious Disease Dx tests.</title>
        <authorList>
            <person name="Nelson B."/>
            <person name="Plummer A."/>
            <person name="Tallon L."/>
            <person name="Sadzewicz L."/>
            <person name="Zhao X."/>
            <person name="Vavikolanu K."/>
            <person name="Mehta A."/>
            <person name="Aluvathingal J."/>
            <person name="Nadendla S."/>
            <person name="Myers T."/>
            <person name="Yan Y."/>
            <person name="Sichtig H."/>
        </authorList>
    </citation>
    <scope>NUCLEOTIDE SEQUENCE [LARGE SCALE GENOMIC DNA]</scope>
    <source>
        <strain evidence="2 4">FDAARGOS_795</strain>
    </source>
</reference>
<proteinExistence type="predicted"/>
<name>A0A0B5NND3_BACTU</name>
<dbReference type="Proteomes" id="UP000501107">
    <property type="component" value="Chromosome"/>
</dbReference>
<dbReference type="KEGG" id="btw:BF38_4281"/>
<dbReference type="InterPro" id="IPR014988">
    <property type="entry name" value="Uncharacterised_YqcI/YcgG"/>
</dbReference>
<reference evidence="1 3" key="1">
    <citation type="journal article" date="2015" name="Genome Announc.">
        <title>Complete genome sequences for 35 biothreat assay-relevant bacillus species.</title>
        <authorList>
            <person name="Johnson S.L."/>
            <person name="Daligault H.E."/>
            <person name="Davenport K.W."/>
            <person name="Jaissle J."/>
            <person name="Frey K.G."/>
            <person name="Ladner J.T."/>
            <person name="Broomall S.M."/>
            <person name="Bishop-Lilly K.A."/>
            <person name="Bruce D.C."/>
            <person name="Gibbons H.S."/>
            <person name="Coyne S.R."/>
            <person name="Lo C.C."/>
            <person name="Meincke L."/>
            <person name="Munk A.C."/>
            <person name="Koroleva G.I."/>
            <person name="Rosenzweig C.N."/>
            <person name="Palacios G.F."/>
            <person name="Redden C.L."/>
            <person name="Minogue T.D."/>
            <person name="Chain P.S."/>
        </authorList>
    </citation>
    <scope>NUCLEOTIDE SEQUENCE [LARGE SCALE GENOMIC DNA]</scope>
    <source>
        <strain evidence="1 3">HD1011</strain>
    </source>
</reference>